<dbReference type="AlphaFoldDB" id="A0A1H7UAT5"/>
<organism evidence="1 2">
    <name type="scientific">Syntrophus gentianae</name>
    <dbReference type="NCBI Taxonomy" id="43775"/>
    <lineage>
        <taxon>Bacteria</taxon>
        <taxon>Pseudomonadati</taxon>
        <taxon>Thermodesulfobacteriota</taxon>
        <taxon>Syntrophia</taxon>
        <taxon>Syntrophales</taxon>
        <taxon>Syntrophaceae</taxon>
        <taxon>Syntrophus</taxon>
    </lineage>
</organism>
<evidence type="ECO:0000313" key="1">
    <source>
        <dbReference type="EMBL" id="SEL93798.1"/>
    </source>
</evidence>
<proteinExistence type="predicted"/>
<name>A0A1H7UAT5_9BACT</name>
<evidence type="ECO:0000313" key="2">
    <source>
        <dbReference type="Proteomes" id="UP000198744"/>
    </source>
</evidence>
<reference evidence="1 2" key="1">
    <citation type="submission" date="2016-10" db="EMBL/GenBank/DDBJ databases">
        <authorList>
            <person name="de Groot N.N."/>
        </authorList>
    </citation>
    <scope>NUCLEOTIDE SEQUENCE [LARGE SCALE GENOMIC DNA]</scope>
    <source>
        <strain evidence="1 2">DSM 8423</strain>
    </source>
</reference>
<keyword evidence="2" id="KW-1185">Reference proteome</keyword>
<dbReference type="EMBL" id="FOBS01000001">
    <property type="protein sequence ID" value="SEL93798.1"/>
    <property type="molecule type" value="Genomic_DNA"/>
</dbReference>
<dbReference type="STRING" id="43775.SAMN04489760_10163"/>
<gene>
    <name evidence="1" type="ORF">SAMN04489760_10163</name>
</gene>
<accession>A0A1H7UAT5</accession>
<protein>
    <submittedName>
        <fullName evidence="1">Uncharacterized protein</fullName>
    </submittedName>
</protein>
<sequence>MDLPIWIKWFLGFMIATQPVLNFAYAASECDAVWDSGAFNKSRYAESASLLLKKKDAACSQNYQNKGEAEEAAKKAGGEIGIGSWSFQGAEAEKIAETTWSISKSSLCLNASAEELASFTSIQAKSQVTDLAVRAWSDCIERSETNKLFVEYTTLIDGTGMTGWLISHPDRADGYGTIKDVAITNLTAKDQPVTCLIGGRRVIVNKDFRGCNIPITKDRTAISCTKNPRKSINIALKTDQVAPPGIIAMPSLANEIQTRINEVNDAVHALRIQLMQSVQRLSSESVRIVRGEVGNLGKVKPGDKGDGGVAYCNDDEYVLNGGGWCTDARASLIWSGPVEAGEDIWGGEKAEHAGWRADCSSPADIGIVPAGAFVTCIKKR</sequence>
<dbReference type="RefSeq" id="WP_093881786.1">
    <property type="nucleotide sequence ID" value="NZ_FOBS01000001.1"/>
</dbReference>
<dbReference type="Proteomes" id="UP000198744">
    <property type="component" value="Unassembled WGS sequence"/>
</dbReference>